<gene>
    <name evidence="2" type="ORF">PIB30_053244</name>
</gene>
<reference evidence="2 3" key="1">
    <citation type="journal article" date="2023" name="Plants (Basel)">
        <title>Bridging the Gap: Combining Genomics and Transcriptomics Approaches to Understand Stylosanthes scabra, an Orphan Legume from the Brazilian Caatinga.</title>
        <authorList>
            <person name="Ferreira-Neto J.R.C."/>
            <person name="da Silva M.D."/>
            <person name="Binneck E."/>
            <person name="de Melo N.F."/>
            <person name="da Silva R.H."/>
            <person name="de Melo A.L.T.M."/>
            <person name="Pandolfi V."/>
            <person name="Bustamante F.O."/>
            <person name="Brasileiro-Vidal A.C."/>
            <person name="Benko-Iseppon A.M."/>
        </authorList>
    </citation>
    <scope>NUCLEOTIDE SEQUENCE [LARGE SCALE GENOMIC DNA]</scope>
    <source>
        <tissue evidence="2">Leaves</tissue>
    </source>
</reference>
<keyword evidence="3" id="KW-1185">Reference proteome</keyword>
<proteinExistence type="predicted"/>
<comment type="caution">
    <text evidence="2">The sequence shown here is derived from an EMBL/GenBank/DDBJ whole genome shotgun (WGS) entry which is preliminary data.</text>
</comment>
<protein>
    <submittedName>
        <fullName evidence="2">Uncharacterized protein</fullName>
    </submittedName>
</protein>
<dbReference type="EMBL" id="JASCZI010211842">
    <property type="protein sequence ID" value="MED6197066.1"/>
    <property type="molecule type" value="Genomic_DNA"/>
</dbReference>
<evidence type="ECO:0000313" key="2">
    <source>
        <dbReference type="EMBL" id="MED6197066.1"/>
    </source>
</evidence>
<feature type="region of interest" description="Disordered" evidence="1">
    <location>
        <begin position="41"/>
        <end position="70"/>
    </location>
</feature>
<accession>A0ABU6XIP3</accession>
<evidence type="ECO:0000256" key="1">
    <source>
        <dbReference type="SAM" id="MobiDB-lite"/>
    </source>
</evidence>
<dbReference type="Proteomes" id="UP001341840">
    <property type="component" value="Unassembled WGS sequence"/>
</dbReference>
<name>A0ABU6XIP3_9FABA</name>
<sequence length="106" mass="11171">MSYLSSFLSSDTPDVELRTVAEARHPLSLCATMTAANYNSGTIGRGGDEDRASSMNGGGGGVDLRGSDGATPRFTQISSPILPVFVNWPGYSTSIRFVPTPCHDLC</sequence>
<evidence type="ECO:0000313" key="3">
    <source>
        <dbReference type="Proteomes" id="UP001341840"/>
    </source>
</evidence>
<organism evidence="2 3">
    <name type="scientific">Stylosanthes scabra</name>
    <dbReference type="NCBI Taxonomy" id="79078"/>
    <lineage>
        <taxon>Eukaryota</taxon>
        <taxon>Viridiplantae</taxon>
        <taxon>Streptophyta</taxon>
        <taxon>Embryophyta</taxon>
        <taxon>Tracheophyta</taxon>
        <taxon>Spermatophyta</taxon>
        <taxon>Magnoliopsida</taxon>
        <taxon>eudicotyledons</taxon>
        <taxon>Gunneridae</taxon>
        <taxon>Pentapetalae</taxon>
        <taxon>rosids</taxon>
        <taxon>fabids</taxon>
        <taxon>Fabales</taxon>
        <taxon>Fabaceae</taxon>
        <taxon>Papilionoideae</taxon>
        <taxon>50 kb inversion clade</taxon>
        <taxon>dalbergioids sensu lato</taxon>
        <taxon>Dalbergieae</taxon>
        <taxon>Pterocarpus clade</taxon>
        <taxon>Stylosanthes</taxon>
    </lineage>
</organism>